<evidence type="ECO:0000313" key="2">
    <source>
        <dbReference type="EMBL" id="OQN96652.1"/>
    </source>
</evidence>
<keyword evidence="1" id="KW-0175">Coiled coil</keyword>
<evidence type="ECO:0000256" key="1">
    <source>
        <dbReference type="SAM" id="Coils"/>
    </source>
</evidence>
<gene>
    <name evidence="2" type="ORF">B0A48_17292</name>
</gene>
<dbReference type="AlphaFoldDB" id="A0A1V8SBZ3"/>
<feature type="coiled-coil region" evidence="1">
    <location>
        <begin position="9"/>
        <end position="36"/>
    </location>
</feature>
<comment type="caution">
    <text evidence="2">The sequence shown here is derived from an EMBL/GenBank/DDBJ whole genome shotgun (WGS) entry which is preliminary data.</text>
</comment>
<name>A0A1V8SBZ3_9PEZI</name>
<keyword evidence="3" id="KW-1185">Reference proteome</keyword>
<dbReference type="EMBL" id="NAJO01000063">
    <property type="protein sequence ID" value="OQN96652.1"/>
    <property type="molecule type" value="Genomic_DNA"/>
</dbReference>
<accession>A0A1V8SBZ3</accession>
<protein>
    <submittedName>
        <fullName evidence="2">Uncharacterized protein</fullName>
    </submittedName>
</protein>
<dbReference type="Proteomes" id="UP000192596">
    <property type="component" value="Unassembled WGS sequence"/>
</dbReference>
<reference evidence="3" key="1">
    <citation type="submission" date="2017-03" db="EMBL/GenBank/DDBJ databases">
        <title>Genomes of endolithic fungi from Antarctica.</title>
        <authorList>
            <person name="Coleine C."/>
            <person name="Masonjones S."/>
            <person name="Stajich J.E."/>
        </authorList>
    </citation>
    <scope>NUCLEOTIDE SEQUENCE [LARGE SCALE GENOMIC DNA]</scope>
    <source>
        <strain evidence="3">CCFEE 5527</strain>
    </source>
</reference>
<proteinExistence type="predicted"/>
<evidence type="ECO:0000313" key="3">
    <source>
        <dbReference type="Proteomes" id="UP000192596"/>
    </source>
</evidence>
<organism evidence="2 3">
    <name type="scientific">Cryoendolithus antarcticus</name>
    <dbReference type="NCBI Taxonomy" id="1507870"/>
    <lineage>
        <taxon>Eukaryota</taxon>
        <taxon>Fungi</taxon>
        <taxon>Dikarya</taxon>
        <taxon>Ascomycota</taxon>
        <taxon>Pezizomycotina</taxon>
        <taxon>Dothideomycetes</taxon>
        <taxon>Dothideomycetidae</taxon>
        <taxon>Cladosporiales</taxon>
        <taxon>Cladosporiaceae</taxon>
        <taxon>Cryoendolithus</taxon>
    </lineage>
</organism>
<dbReference type="InParanoid" id="A0A1V8SBZ3"/>
<sequence>MAMARQADAMNKAEEAELVARERREAKENVVRVKEEGAKRVKTAREARREREALAKRAKLLKNFVGLNLGHAAMRPDFVDVTMT</sequence>